<evidence type="ECO:0000256" key="5">
    <source>
        <dbReference type="PIRSR" id="PIRSR604294-1"/>
    </source>
</evidence>
<dbReference type="RefSeq" id="XP_038749676.1">
    <property type="nucleotide sequence ID" value="XM_038884888.1"/>
</dbReference>
<proteinExistence type="inferred from homology"/>
<comment type="similarity">
    <text evidence="1">Belongs to the carotenoid oxygenase family.</text>
</comment>
<keyword evidence="2 5" id="KW-0479">Metal-binding</keyword>
<keyword evidence="7" id="KW-1185">Reference proteome</keyword>
<evidence type="ECO:0000256" key="3">
    <source>
        <dbReference type="ARBA" id="ARBA00023002"/>
    </source>
</evidence>
<evidence type="ECO:0008006" key="8">
    <source>
        <dbReference type="Google" id="ProtNLM"/>
    </source>
</evidence>
<evidence type="ECO:0000313" key="7">
    <source>
        <dbReference type="Proteomes" id="UP000781932"/>
    </source>
</evidence>
<dbReference type="GeneID" id="62157962"/>
<dbReference type="PANTHER" id="PTHR10543:SF89">
    <property type="entry name" value="CAROTENOID 9,10(9',10')-CLEAVAGE DIOXYGENASE 1"/>
    <property type="match status" value="1"/>
</dbReference>
<feature type="binding site" evidence="5">
    <location>
        <position position="497"/>
    </location>
    <ligand>
        <name>Fe cation</name>
        <dbReference type="ChEBI" id="CHEBI:24875"/>
        <note>catalytic</note>
    </ligand>
</feature>
<name>A0A9P6LNZ1_9PEZI</name>
<dbReference type="InterPro" id="IPR004294">
    <property type="entry name" value="Carotenoid_Oase"/>
</dbReference>
<dbReference type="GO" id="GO:0046872">
    <property type="term" value="F:metal ion binding"/>
    <property type="evidence" value="ECO:0007669"/>
    <property type="project" value="UniProtKB-KW"/>
</dbReference>
<evidence type="ECO:0000313" key="6">
    <source>
        <dbReference type="EMBL" id="KAF9880215.1"/>
    </source>
</evidence>
<feature type="binding site" evidence="5">
    <location>
        <position position="179"/>
    </location>
    <ligand>
        <name>Fe cation</name>
        <dbReference type="ChEBI" id="CHEBI:24875"/>
        <note>catalytic</note>
    </ligand>
</feature>
<dbReference type="Pfam" id="PF03055">
    <property type="entry name" value="RPE65"/>
    <property type="match status" value="1"/>
</dbReference>
<comment type="caution">
    <text evidence="6">The sequence shown here is derived from an EMBL/GenBank/DDBJ whole genome shotgun (WGS) entry which is preliminary data.</text>
</comment>
<dbReference type="GO" id="GO:0016121">
    <property type="term" value="P:carotene catabolic process"/>
    <property type="evidence" value="ECO:0007669"/>
    <property type="project" value="TreeGrafter"/>
</dbReference>
<protein>
    <recommendedName>
        <fullName evidence="8">Lignostilbene-alpha,beta-dioxygenase isozyme I</fullName>
    </recommendedName>
</protein>
<dbReference type="PANTHER" id="PTHR10543">
    <property type="entry name" value="BETA-CAROTENE DIOXYGENASE"/>
    <property type="match status" value="1"/>
</dbReference>
<keyword evidence="3" id="KW-0560">Oxidoreductase</keyword>
<accession>A0A9P6LNZ1</accession>
<feature type="binding site" evidence="5">
    <location>
        <position position="302"/>
    </location>
    <ligand>
        <name>Fe cation</name>
        <dbReference type="ChEBI" id="CHEBI:24875"/>
        <note>catalytic</note>
    </ligand>
</feature>
<gene>
    <name evidence="6" type="ORF">CkaCkLH20_02169</name>
</gene>
<keyword evidence="4 5" id="KW-0408">Iron</keyword>
<reference evidence="6" key="2">
    <citation type="submission" date="2020-11" db="EMBL/GenBank/DDBJ databases">
        <title>Whole genome sequencing of Colletotrichum sp.</title>
        <authorList>
            <person name="Li H."/>
        </authorList>
    </citation>
    <scope>NUCLEOTIDE SEQUENCE</scope>
    <source>
        <strain evidence="6">CkLH20</strain>
    </source>
</reference>
<evidence type="ECO:0000256" key="2">
    <source>
        <dbReference type="ARBA" id="ARBA00022723"/>
    </source>
</evidence>
<reference evidence="6" key="1">
    <citation type="submission" date="2020-03" db="EMBL/GenBank/DDBJ databases">
        <authorList>
            <person name="He L."/>
        </authorList>
    </citation>
    <scope>NUCLEOTIDE SEQUENCE</scope>
    <source>
        <strain evidence="6">CkLH20</strain>
    </source>
</reference>
<dbReference type="AlphaFoldDB" id="A0A9P6LNZ1"/>
<dbReference type="GO" id="GO:0010436">
    <property type="term" value="F:carotenoid dioxygenase activity"/>
    <property type="evidence" value="ECO:0007669"/>
    <property type="project" value="TreeGrafter"/>
</dbReference>
<dbReference type="Proteomes" id="UP000781932">
    <property type="component" value="Unassembled WGS sequence"/>
</dbReference>
<comment type="cofactor">
    <cofactor evidence="5">
        <name>Fe(2+)</name>
        <dbReference type="ChEBI" id="CHEBI:29033"/>
    </cofactor>
    <text evidence="5">Binds 1 Fe(2+) ion per subunit.</text>
</comment>
<dbReference type="OrthoDB" id="1069523at2759"/>
<sequence length="526" mass="59150">MRSTQPNRTTSPYGLESSWSHTLTPLNRAVKGRLETEAADLAVFGEIPRQLSGTFYRILVDPFYPPPEDNPPIEGDGNVCAFRIEDGRVDMKIRYVDTERLRLERHAKKRLFGLYRNPFSHHPCVRAAVDSTANTSLVFWAGKLLALKESALPYEIDVDTLETLGYDPFKSPGMTFSAHPKADPYTDELVVFGYEAKGLCTDDIVIYALDKEGKVHDEQWVKSPWLAFIHDSALTENFIVLVLWPYDADEDKMKAGGHHWTYSRDRPATFVVVPRRKSGQLPAGWKPGEYRVYEWEHAMLLHTAGAWEEKTEDGTTTIYLESSRMMYNPFPMFDPHATGENPFGDMKADYVRWSIDLGQPSGTKIPDPTVIVDMPGEFARIDERLQTRPYDRIILPVVIPSKMSPVPPLIPVGLNGYMFVDKKSGNNVLFDPGPNCTVEEPIFVPRSNDAPEGDGWVLGMVQHLDEDRSELVVLDTAAFDRPVAVVQLPFRTKGQVHGNWVEGGPGMKSLVRTYSKIQPSGLGLLP</sequence>
<feature type="binding site" evidence="5">
    <location>
        <position position="230"/>
    </location>
    <ligand>
        <name>Fe cation</name>
        <dbReference type="ChEBI" id="CHEBI:24875"/>
        <note>catalytic</note>
    </ligand>
</feature>
<evidence type="ECO:0000256" key="1">
    <source>
        <dbReference type="ARBA" id="ARBA00006787"/>
    </source>
</evidence>
<evidence type="ECO:0000256" key="4">
    <source>
        <dbReference type="ARBA" id="ARBA00023004"/>
    </source>
</evidence>
<organism evidence="6 7">
    <name type="scientific">Colletotrichum karsti</name>
    <dbReference type="NCBI Taxonomy" id="1095194"/>
    <lineage>
        <taxon>Eukaryota</taxon>
        <taxon>Fungi</taxon>
        <taxon>Dikarya</taxon>
        <taxon>Ascomycota</taxon>
        <taxon>Pezizomycotina</taxon>
        <taxon>Sordariomycetes</taxon>
        <taxon>Hypocreomycetidae</taxon>
        <taxon>Glomerellales</taxon>
        <taxon>Glomerellaceae</taxon>
        <taxon>Colletotrichum</taxon>
        <taxon>Colletotrichum boninense species complex</taxon>
    </lineage>
</organism>
<dbReference type="EMBL" id="JAATWM020000005">
    <property type="protein sequence ID" value="KAF9880215.1"/>
    <property type="molecule type" value="Genomic_DNA"/>
</dbReference>